<gene>
    <name evidence="2" type="ORF">BO71DRAFT_453528</name>
</gene>
<dbReference type="Pfam" id="PF00646">
    <property type="entry name" value="F-box"/>
    <property type="match status" value="1"/>
</dbReference>
<dbReference type="InterPro" id="IPR036047">
    <property type="entry name" value="F-box-like_dom_sf"/>
</dbReference>
<feature type="domain" description="F-box" evidence="1">
    <location>
        <begin position="5"/>
        <end position="53"/>
    </location>
</feature>
<dbReference type="SUPFAM" id="SSF81383">
    <property type="entry name" value="F-box domain"/>
    <property type="match status" value="1"/>
</dbReference>
<dbReference type="AlphaFoldDB" id="A0A319CWQ0"/>
<reference evidence="2 3" key="1">
    <citation type="submission" date="2018-02" db="EMBL/GenBank/DDBJ databases">
        <title>The genomes of Aspergillus section Nigri reveals drivers in fungal speciation.</title>
        <authorList>
            <consortium name="DOE Joint Genome Institute"/>
            <person name="Vesth T.C."/>
            <person name="Nybo J."/>
            <person name="Theobald S."/>
            <person name="Brandl J."/>
            <person name="Frisvad J.C."/>
            <person name="Nielsen K.F."/>
            <person name="Lyhne E.K."/>
            <person name="Kogle M.E."/>
            <person name="Kuo A."/>
            <person name="Riley R."/>
            <person name="Clum A."/>
            <person name="Nolan M."/>
            <person name="Lipzen A."/>
            <person name="Salamov A."/>
            <person name="Henrissat B."/>
            <person name="Wiebenga A."/>
            <person name="De vries R.P."/>
            <person name="Grigoriev I.V."/>
            <person name="Mortensen U.H."/>
            <person name="Andersen M.R."/>
            <person name="Baker S.E."/>
        </authorList>
    </citation>
    <scope>NUCLEOTIDE SEQUENCE [LARGE SCALE GENOMIC DNA]</scope>
    <source>
        <strain evidence="2 3">CBS 707.79</strain>
    </source>
</reference>
<sequence>MVEIGAMFLDLPPELIQQILSKCSTRDFLEVALSCRTVYGIASSCRGVILYHLRQTPGTRNLDTQSYSSKRLFHLLAKYAFRQLYGSQFHSVQTAFDFGYDRLDVKASTLDSQILALAIRGQQKVHLFRIRRGRLQLICRFSFPWDHPGAVDVLKTTFDGDNGFYILQRFTPGLDGNEMNARHPFVKQAMQSNSNGIFYLSQYSLRSPNDPVRICAFPDHSDYEPLALAATPGGNFAISWQLARDYSEHEVVLYTAQIESNSGLRSGVVDFSYSSCVLLDGRRHRCEDDRSIQSRSIRDFPPHGQGPVVGLAFNDRSSQLLYRYRAETLYSSFQMIEASHFPIQPTLYRNSCPTQFTGSLTLLFSIGVPFYGTHETRVQNGFATCHWKYLSFGIATHREEGWTVACLMKSSAVCRADWTIVARLWGFQNPSSSLGCIVAASRLGTRIAVANWKTIYIWALEPNALIEQNATGFYPPSSWPVGSEVIELRPMVLSLEAVCFQLCFAQNENELVALTDKGLMSWDLSPSGRGQKISHQMRLGK</sequence>
<name>A0A319CWQ0_9EURO</name>
<keyword evidence="3" id="KW-1185">Reference proteome</keyword>
<accession>A0A319CWQ0</accession>
<evidence type="ECO:0000313" key="2">
    <source>
        <dbReference type="EMBL" id="PYH89280.1"/>
    </source>
</evidence>
<organism evidence="2 3">
    <name type="scientific">Aspergillus ellipticus CBS 707.79</name>
    <dbReference type="NCBI Taxonomy" id="1448320"/>
    <lineage>
        <taxon>Eukaryota</taxon>
        <taxon>Fungi</taxon>
        <taxon>Dikarya</taxon>
        <taxon>Ascomycota</taxon>
        <taxon>Pezizomycotina</taxon>
        <taxon>Eurotiomycetes</taxon>
        <taxon>Eurotiomycetidae</taxon>
        <taxon>Eurotiales</taxon>
        <taxon>Aspergillaceae</taxon>
        <taxon>Aspergillus</taxon>
        <taxon>Aspergillus subgen. Circumdati</taxon>
    </lineage>
</organism>
<dbReference type="Proteomes" id="UP000247810">
    <property type="component" value="Unassembled WGS sequence"/>
</dbReference>
<dbReference type="CDD" id="cd09917">
    <property type="entry name" value="F-box_SF"/>
    <property type="match status" value="1"/>
</dbReference>
<proteinExistence type="predicted"/>
<dbReference type="OrthoDB" id="6058203at2759"/>
<dbReference type="PROSITE" id="PS50181">
    <property type="entry name" value="FBOX"/>
    <property type="match status" value="1"/>
</dbReference>
<dbReference type="VEuPathDB" id="FungiDB:BO71DRAFT_453528"/>
<evidence type="ECO:0000313" key="3">
    <source>
        <dbReference type="Proteomes" id="UP000247810"/>
    </source>
</evidence>
<dbReference type="STRING" id="1448320.A0A319CWQ0"/>
<dbReference type="InterPro" id="IPR001810">
    <property type="entry name" value="F-box_dom"/>
</dbReference>
<protein>
    <recommendedName>
        <fullName evidence="1">F-box domain-containing protein</fullName>
    </recommendedName>
</protein>
<evidence type="ECO:0000259" key="1">
    <source>
        <dbReference type="PROSITE" id="PS50181"/>
    </source>
</evidence>
<dbReference type="EMBL" id="KZ826037">
    <property type="protein sequence ID" value="PYH89280.1"/>
    <property type="molecule type" value="Genomic_DNA"/>
</dbReference>